<organism evidence="1 2">
    <name type="scientific">Cyprinus carpio carpio</name>
    <dbReference type="NCBI Taxonomy" id="630221"/>
    <lineage>
        <taxon>Eukaryota</taxon>
        <taxon>Metazoa</taxon>
        <taxon>Chordata</taxon>
        <taxon>Craniata</taxon>
        <taxon>Vertebrata</taxon>
        <taxon>Euteleostomi</taxon>
        <taxon>Actinopterygii</taxon>
        <taxon>Neopterygii</taxon>
        <taxon>Teleostei</taxon>
        <taxon>Ostariophysi</taxon>
        <taxon>Cypriniformes</taxon>
        <taxon>Cyprinidae</taxon>
        <taxon>Cyprininae</taxon>
        <taxon>Cyprinus</taxon>
    </lineage>
</organism>
<dbReference type="Gene3D" id="3.90.175.10">
    <property type="entry name" value="Diphtheria Toxin, domain 1"/>
    <property type="match status" value="2"/>
</dbReference>
<evidence type="ECO:0000313" key="2">
    <source>
        <dbReference type="Proteomes" id="UP001108240"/>
    </source>
</evidence>
<dbReference type="PANTHER" id="PTHR36542:SF2">
    <property type="entry name" value="GIG2-LIKE PROTEIN DRED-RELATED"/>
    <property type="match status" value="1"/>
</dbReference>
<name>A0A9J7ZGF2_CYPCA</name>
<dbReference type="PANTHER" id="PTHR36542">
    <property type="entry name" value="GIG2-LIKE PROTEIN DRED-RELATED"/>
    <property type="match status" value="1"/>
</dbReference>
<dbReference type="Ensembl" id="ENSCCRT00000115061.1">
    <property type="protein sequence ID" value="ENSCCRP00000128315.1"/>
    <property type="gene ID" value="ENSCCRG00000077804.1"/>
</dbReference>
<reference evidence="1" key="1">
    <citation type="submission" date="2025-05" db="UniProtKB">
        <authorList>
            <consortium name="Ensembl"/>
        </authorList>
    </citation>
    <scope>IDENTIFICATION</scope>
</reference>
<keyword evidence="2" id="KW-1185">Reference proteome</keyword>
<dbReference type="GeneTree" id="ENSGT00940000163496"/>
<dbReference type="GO" id="GO:0005737">
    <property type="term" value="C:cytoplasm"/>
    <property type="evidence" value="ECO:0007669"/>
    <property type="project" value="TreeGrafter"/>
</dbReference>
<dbReference type="Proteomes" id="UP001108240">
    <property type="component" value="Unplaced"/>
</dbReference>
<dbReference type="AlphaFoldDB" id="A0A9J7ZGF2"/>
<evidence type="ECO:0000313" key="1">
    <source>
        <dbReference type="Ensembl" id="ENSCCRP00000128315.1"/>
    </source>
</evidence>
<dbReference type="Ensembl" id="ENSCCRT00000169483.1">
    <property type="protein sequence ID" value="ENSCCRP00000178093.1"/>
    <property type="gene ID" value="ENSCCRG00000077804.1"/>
</dbReference>
<accession>A0A9J7ZGF2</accession>
<protein>
    <submittedName>
        <fullName evidence="1">Grass carp reovirus (GCRV)-induced gene 2e</fullName>
    </submittedName>
</protein>
<dbReference type="OMA" id="KASRYPM"/>
<dbReference type="SUPFAM" id="SSF56399">
    <property type="entry name" value="ADP-ribosylation"/>
    <property type="match status" value="2"/>
</dbReference>
<sequence length="275" mass="31184">MWAESDLYPGVPCLQSTTEPVNGNVYRMYHGTTEKAAEQIKIYGFQPSANGMLGRGVYLSRDLNKASRYPLDNPRERVVIRVKVRVGRVKKIDHQHHPMQKTWHNHGYDTAWCPPNCGMVPSGLEEDCVWDPNRITIIDVIPPSLQSSENPVEGKDYTMFYGTTKEDAEKIKACGFCQYDGLLGRGVYLSRDVEKASKCPVHVPKQQRSVLRVKVNVGKVIKIDYQGQPMQKNWQDYGYDTAWISSESSMFASGNEQDCVWNPKAITVIDVIRPI</sequence>
<dbReference type="FunFam" id="3.90.175.10:FF:000001">
    <property type="entry name" value="Grass carp reovirus (GCRV)-induced gene 2e"/>
    <property type="match status" value="1"/>
</dbReference>
<proteinExistence type="predicted"/>